<evidence type="ECO:0000313" key="2">
    <source>
        <dbReference type="EMBL" id="TVY62367.1"/>
    </source>
</evidence>
<evidence type="ECO:0000256" key="1">
    <source>
        <dbReference type="SAM" id="Phobius"/>
    </source>
</evidence>
<organism evidence="2 3">
    <name type="scientific">Fusarium oxysporum f. sp. cubense</name>
    <dbReference type="NCBI Taxonomy" id="61366"/>
    <lineage>
        <taxon>Eukaryota</taxon>
        <taxon>Fungi</taxon>
        <taxon>Dikarya</taxon>
        <taxon>Ascomycota</taxon>
        <taxon>Pezizomycotina</taxon>
        <taxon>Sordariomycetes</taxon>
        <taxon>Hypocreomycetidae</taxon>
        <taxon>Hypocreales</taxon>
        <taxon>Nectriaceae</taxon>
        <taxon>Fusarium</taxon>
        <taxon>Fusarium oxysporum species complex</taxon>
    </lineage>
</organism>
<keyword evidence="1" id="KW-0812">Transmembrane</keyword>
<feature type="transmembrane region" description="Helical" evidence="1">
    <location>
        <begin position="63"/>
        <end position="83"/>
    </location>
</feature>
<dbReference type="EMBL" id="SRMI01000010">
    <property type="protein sequence ID" value="TVY62367.1"/>
    <property type="molecule type" value="Genomic_DNA"/>
</dbReference>
<comment type="caution">
    <text evidence="2">The sequence shown here is derived from an EMBL/GenBank/DDBJ whole genome shotgun (WGS) entry which is preliminary data.</text>
</comment>
<dbReference type="Proteomes" id="UP000320707">
    <property type="component" value="Unassembled WGS sequence"/>
</dbReference>
<reference evidence="2 3" key="1">
    <citation type="journal article" date="2019" name="Microbiol. Resour. Announc.">
        <title>High-quality draft genome sequence of Fusarium oxysporum f. sp. cubense strain 160527, a causal agent of Panama disease.</title>
        <authorList>
            <person name="Asai S."/>
            <person name="Ayukawa Y."/>
            <person name="Gan P."/>
            <person name="Masuda S."/>
            <person name="Komatsu K."/>
            <person name="Shirasu K."/>
            <person name="Arie T."/>
        </authorList>
    </citation>
    <scope>NUCLEOTIDE SEQUENCE [LARGE SCALE GENOMIC DNA]</scope>
    <source>
        <strain evidence="2 3">160527</strain>
    </source>
</reference>
<keyword evidence="1" id="KW-0472">Membrane</keyword>
<accession>A0A559KRJ5</accession>
<name>A0A559KRJ5_FUSOC</name>
<sequence>MGHSIDSTSHLPTWQDNKTIKSEKLSLRTYAELPAHLLEEGLLQGQPANHGKMDLRQSFTNRVMPIAFALPWVASMLISWIPFTKISISNAPGYLNLAALISTIEVLSIVAVFICTSIRRDSLTDTEPSRGSTLKEKFFRSWFQFLFISPLVTGTMVVVMASDTSCDPEGDLDMHQPICQVGMRLIKATGVCRAGIMYV</sequence>
<evidence type="ECO:0000313" key="3">
    <source>
        <dbReference type="Proteomes" id="UP000320707"/>
    </source>
</evidence>
<feature type="transmembrane region" description="Helical" evidence="1">
    <location>
        <begin position="139"/>
        <end position="161"/>
    </location>
</feature>
<gene>
    <name evidence="2" type="ORF">Focb16_v004360</name>
</gene>
<protein>
    <submittedName>
        <fullName evidence="2">Uncharacterized protein</fullName>
    </submittedName>
</protein>
<feature type="transmembrane region" description="Helical" evidence="1">
    <location>
        <begin position="95"/>
        <end position="118"/>
    </location>
</feature>
<dbReference type="AlphaFoldDB" id="A0A559KRJ5"/>
<keyword evidence="1" id="KW-1133">Transmembrane helix</keyword>
<proteinExistence type="predicted"/>